<dbReference type="GO" id="GO:0046921">
    <property type="term" value="F:alpha-(1-&gt;6)-fucosyltransferase activity"/>
    <property type="evidence" value="ECO:0007669"/>
    <property type="project" value="TreeGrafter"/>
</dbReference>
<dbReference type="Pfam" id="PF19745">
    <property type="entry name" value="FUT8_N_cat"/>
    <property type="match status" value="1"/>
</dbReference>
<evidence type="ECO:0000256" key="1">
    <source>
        <dbReference type="ARBA" id="ARBA00022676"/>
    </source>
</evidence>
<accession>A0A8J1Y451</accession>
<proteinExistence type="inferred from homology"/>
<keyword evidence="2 3" id="KW-0808">Transferase</keyword>
<dbReference type="OrthoDB" id="428346at2759"/>
<sequence length="446" mass="51112">MRLRKQLYRGTGLDPLLYIMCCFLVLCLETLAIGGAVCIVCLILHISSPLFSVVKAAYRKHIYQRLFESDLRLEEMRRILSEQKRHKERLEWHRFRPMSGESQLAKELFDMINSTMNPGNCTSAKYLLCEWSKDASWGLGSVIHQFIPCLSAAVATRRVLHINAVTFLPNSWGTYLLPPSDTCDDHPLIDIQDWKMVKTPEKSVANTLRLTLPNKGLDGPKDIFHPFRIPAKFANIVGNHQVPELWMVGQYVRYLVQPTNKLKKYISDTVTNIGFKTPIVGLHIRRGDKVFGTLKEADIIPLSKYIAEIDKHFEVLKIPTKTKKRVFLATDDTNVFNEASITYKQYTFIQLESDKTNRSNFMETLTDMFLLAETDYFIGTFSSNLGRLVHELRQQRYIDGSCMTSSLDDATYSYISCCYLGSIVETKPLKCNEAIDKQKETSYSIL</sequence>
<protein>
    <submittedName>
        <fullName evidence="4">Uncharacterized protein</fullName>
    </submittedName>
</protein>
<evidence type="ECO:0000256" key="2">
    <source>
        <dbReference type="ARBA" id="ARBA00022679"/>
    </source>
</evidence>
<dbReference type="Gene3D" id="3.40.50.11350">
    <property type="match status" value="1"/>
</dbReference>
<gene>
    <name evidence="4" type="ORF">OFUS_LOCUS13783</name>
</gene>
<name>A0A8J1Y451_OWEFU</name>
<comment type="similarity">
    <text evidence="3">Belongs to the glycosyltransferase 23 family.</text>
</comment>
<dbReference type="GO" id="GO:0006487">
    <property type="term" value="P:protein N-linked glycosylation"/>
    <property type="evidence" value="ECO:0007669"/>
    <property type="project" value="TreeGrafter"/>
</dbReference>
<comment type="caution">
    <text evidence="4">The sequence shown here is derived from an EMBL/GenBank/DDBJ whole genome shotgun (WGS) entry which is preliminary data.</text>
</comment>
<feature type="region of interest" description="Important for donor substrate binding" evidence="3">
    <location>
        <begin position="285"/>
        <end position="286"/>
    </location>
</feature>
<dbReference type="AlphaFoldDB" id="A0A8J1Y451"/>
<evidence type="ECO:0000313" key="4">
    <source>
        <dbReference type="EMBL" id="CAH1788212.1"/>
    </source>
</evidence>
<evidence type="ECO:0000313" key="5">
    <source>
        <dbReference type="Proteomes" id="UP000749559"/>
    </source>
</evidence>
<dbReference type="Proteomes" id="UP000749559">
    <property type="component" value="Unassembled WGS sequence"/>
</dbReference>
<dbReference type="PROSITE" id="PS51659">
    <property type="entry name" value="GT23"/>
    <property type="match status" value="1"/>
</dbReference>
<dbReference type="EMBL" id="CAIIXF020000007">
    <property type="protein sequence ID" value="CAH1788212.1"/>
    <property type="molecule type" value="Genomic_DNA"/>
</dbReference>
<dbReference type="InterPro" id="IPR045573">
    <property type="entry name" value="Fut8_N_cat"/>
</dbReference>
<dbReference type="PANTHER" id="PTHR13132">
    <property type="entry name" value="ALPHA- 1,6 -FUCOSYLTRANSFERASE"/>
    <property type="match status" value="1"/>
</dbReference>
<dbReference type="InterPro" id="IPR027350">
    <property type="entry name" value="GT23_dom"/>
</dbReference>
<keyword evidence="1 3" id="KW-0328">Glycosyltransferase</keyword>
<dbReference type="PANTHER" id="PTHR13132:SF29">
    <property type="entry name" value="ALPHA-(1,6)-FUCOSYLTRANSFERASE"/>
    <property type="match status" value="1"/>
</dbReference>
<evidence type="ECO:0000256" key="3">
    <source>
        <dbReference type="PROSITE-ProRule" id="PRU00992"/>
    </source>
</evidence>
<organism evidence="4 5">
    <name type="scientific">Owenia fusiformis</name>
    <name type="common">Polychaete worm</name>
    <dbReference type="NCBI Taxonomy" id="6347"/>
    <lineage>
        <taxon>Eukaryota</taxon>
        <taxon>Metazoa</taxon>
        <taxon>Spiralia</taxon>
        <taxon>Lophotrochozoa</taxon>
        <taxon>Annelida</taxon>
        <taxon>Polychaeta</taxon>
        <taxon>Sedentaria</taxon>
        <taxon>Canalipalpata</taxon>
        <taxon>Sabellida</taxon>
        <taxon>Oweniida</taxon>
        <taxon>Oweniidae</taxon>
        <taxon>Owenia</taxon>
    </lineage>
</organism>
<reference evidence="4" key="1">
    <citation type="submission" date="2022-03" db="EMBL/GenBank/DDBJ databases">
        <authorList>
            <person name="Martin C."/>
        </authorList>
    </citation>
    <scope>NUCLEOTIDE SEQUENCE</scope>
</reference>
<keyword evidence="5" id="KW-1185">Reference proteome</keyword>